<evidence type="ECO:0000256" key="5">
    <source>
        <dbReference type="ARBA" id="ARBA00023163"/>
    </source>
</evidence>
<evidence type="ECO:0000256" key="6">
    <source>
        <dbReference type="RuleBase" id="RU000716"/>
    </source>
</evidence>
<dbReference type="NCBIfam" id="TIGR02937">
    <property type="entry name" value="sigma70-ECF"/>
    <property type="match status" value="1"/>
</dbReference>
<dbReference type="Gene3D" id="1.10.10.10">
    <property type="entry name" value="Winged helix-like DNA-binding domain superfamily/Winged helix DNA-binding domain"/>
    <property type="match status" value="1"/>
</dbReference>
<dbReference type="CDD" id="cd06171">
    <property type="entry name" value="Sigma70_r4"/>
    <property type="match status" value="1"/>
</dbReference>
<keyword evidence="5 6" id="KW-0804">Transcription</keyword>
<evidence type="ECO:0000256" key="4">
    <source>
        <dbReference type="ARBA" id="ARBA00023125"/>
    </source>
</evidence>
<evidence type="ECO:0000256" key="3">
    <source>
        <dbReference type="ARBA" id="ARBA00023082"/>
    </source>
</evidence>
<feature type="domain" description="RNA polymerase sigma factor 70 region 4 type 2" evidence="8">
    <location>
        <begin position="106"/>
        <end position="157"/>
    </location>
</feature>
<dbReference type="GO" id="GO:0003677">
    <property type="term" value="F:DNA binding"/>
    <property type="evidence" value="ECO:0007669"/>
    <property type="project" value="UniProtKB-KW"/>
</dbReference>
<dbReference type="InterPro" id="IPR039425">
    <property type="entry name" value="RNA_pol_sigma-70-like"/>
</dbReference>
<dbReference type="InterPro" id="IPR007627">
    <property type="entry name" value="RNA_pol_sigma70_r2"/>
</dbReference>
<dbReference type="RefSeq" id="WP_107864205.1">
    <property type="nucleotide sequence ID" value="NZ_QAON01000001.1"/>
</dbReference>
<dbReference type="Pfam" id="PF04542">
    <property type="entry name" value="Sigma70_r2"/>
    <property type="match status" value="1"/>
</dbReference>
<dbReference type="InterPro" id="IPR036388">
    <property type="entry name" value="WH-like_DNA-bd_sf"/>
</dbReference>
<dbReference type="GO" id="GO:0016987">
    <property type="term" value="F:sigma factor activity"/>
    <property type="evidence" value="ECO:0007669"/>
    <property type="project" value="UniProtKB-KW"/>
</dbReference>
<feature type="domain" description="RNA polymerase sigma-70 region 2" evidence="7">
    <location>
        <begin position="10"/>
        <end position="74"/>
    </location>
</feature>
<evidence type="ECO:0000313" key="9">
    <source>
        <dbReference type="EMBL" id="PTQ91183.1"/>
    </source>
</evidence>
<dbReference type="Gene3D" id="1.10.1740.10">
    <property type="match status" value="1"/>
</dbReference>
<gene>
    <name evidence="9" type="ORF">C8N29_101255</name>
</gene>
<dbReference type="InterPro" id="IPR013324">
    <property type="entry name" value="RNA_pol_sigma_r3/r4-like"/>
</dbReference>
<dbReference type="OrthoDB" id="9795666at2"/>
<keyword evidence="4 6" id="KW-0238">DNA-binding</keyword>
<dbReference type="PANTHER" id="PTHR43133">
    <property type="entry name" value="RNA POLYMERASE ECF-TYPE SIGMA FACTO"/>
    <property type="match status" value="1"/>
</dbReference>
<reference evidence="9 10" key="1">
    <citation type="submission" date="2018-04" db="EMBL/GenBank/DDBJ databases">
        <title>Genomic Encyclopedia of Archaeal and Bacterial Type Strains, Phase II (KMG-II): from individual species to whole genera.</title>
        <authorList>
            <person name="Goeker M."/>
        </authorList>
    </citation>
    <scope>NUCLEOTIDE SEQUENCE [LARGE SCALE GENOMIC DNA]</scope>
    <source>
        <strain evidence="9 10">DSM 5822</strain>
    </source>
</reference>
<accession>A0A2T5J3V0</accession>
<name>A0A2T5J3V0_9GAMM</name>
<sequence>MTASALIPDLWQDYHQRLTHYVLKRIHNQSDAEDIVQTVFLKIQQQPPQLKTIPQLEAWLLQVTKNTLVDYWRKIKPTTPLLDEHDYVLEEDPEPNENPWLNLSCCLLAMMQDLPDKYRQAVELADLKEVKHKDIAHMMGISESGVKSRVKRGREKLRDLLVSCCGSDCTCHEKTTEQGCCHQSV</sequence>
<keyword evidence="2 6" id="KW-0805">Transcription regulation</keyword>
<dbReference type="SUPFAM" id="SSF88946">
    <property type="entry name" value="Sigma2 domain of RNA polymerase sigma factors"/>
    <property type="match status" value="1"/>
</dbReference>
<evidence type="ECO:0000256" key="2">
    <source>
        <dbReference type="ARBA" id="ARBA00023015"/>
    </source>
</evidence>
<evidence type="ECO:0000256" key="1">
    <source>
        <dbReference type="ARBA" id="ARBA00010641"/>
    </source>
</evidence>
<dbReference type="PANTHER" id="PTHR43133:SF62">
    <property type="entry name" value="RNA POLYMERASE SIGMA FACTOR SIGZ"/>
    <property type="match status" value="1"/>
</dbReference>
<organism evidence="9 10">
    <name type="scientific">Agitococcus lubricus</name>
    <dbReference type="NCBI Taxonomy" id="1077255"/>
    <lineage>
        <taxon>Bacteria</taxon>
        <taxon>Pseudomonadati</taxon>
        <taxon>Pseudomonadota</taxon>
        <taxon>Gammaproteobacteria</taxon>
        <taxon>Moraxellales</taxon>
        <taxon>Moraxellaceae</taxon>
        <taxon>Agitococcus</taxon>
    </lineage>
</organism>
<dbReference type="InterPro" id="IPR000838">
    <property type="entry name" value="RNA_pol_sigma70_ECF_CS"/>
</dbReference>
<dbReference type="InterPro" id="IPR013325">
    <property type="entry name" value="RNA_pol_sigma_r2"/>
</dbReference>
<proteinExistence type="inferred from homology"/>
<dbReference type="InterPro" id="IPR014284">
    <property type="entry name" value="RNA_pol_sigma-70_dom"/>
</dbReference>
<evidence type="ECO:0000259" key="7">
    <source>
        <dbReference type="Pfam" id="PF04542"/>
    </source>
</evidence>
<keyword evidence="3 6" id="KW-0731">Sigma factor</keyword>
<dbReference type="Pfam" id="PF08281">
    <property type="entry name" value="Sigma70_r4_2"/>
    <property type="match status" value="1"/>
</dbReference>
<keyword evidence="10" id="KW-1185">Reference proteome</keyword>
<dbReference type="InterPro" id="IPR013249">
    <property type="entry name" value="RNA_pol_sigma70_r4_t2"/>
</dbReference>
<dbReference type="PROSITE" id="PS01063">
    <property type="entry name" value="SIGMA70_ECF"/>
    <property type="match status" value="1"/>
</dbReference>
<evidence type="ECO:0000259" key="8">
    <source>
        <dbReference type="Pfam" id="PF08281"/>
    </source>
</evidence>
<comment type="caution">
    <text evidence="9">The sequence shown here is derived from an EMBL/GenBank/DDBJ whole genome shotgun (WGS) entry which is preliminary data.</text>
</comment>
<dbReference type="EMBL" id="QAON01000001">
    <property type="protein sequence ID" value="PTQ91183.1"/>
    <property type="molecule type" value="Genomic_DNA"/>
</dbReference>
<dbReference type="GO" id="GO:0006352">
    <property type="term" value="P:DNA-templated transcription initiation"/>
    <property type="evidence" value="ECO:0007669"/>
    <property type="project" value="InterPro"/>
</dbReference>
<dbReference type="SUPFAM" id="SSF88659">
    <property type="entry name" value="Sigma3 and sigma4 domains of RNA polymerase sigma factors"/>
    <property type="match status" value="1"/>
</dbReference>
<dbReference type="AlphaFoldDB" id="A0A2T5J3V0"/>
<comment type="similarity">
    <text evidence="1 6">Belongs to the sigma-70 factor family. ECF subfamily.</text>
</comment>
<dbReference type="Proteomes" id="UP000244223">
    <property type="component" value="Unassembled WGS sequence"/>
</dbReference>
<protein>
    <recommendedName>
        <fullName evidence="6">RNA polymerase sigma factor</fullName>
    </recommendedName>
</protein>
<evidence type="ECO:0000313" key="10">
    <source>
        <dbReference type="Proteomes" id="UP000244223"/>
    </source>
</evidence>